<evidence type="ECO:0000256" key="1">
    <source>
        <dbReference type="SAM" id="MobiDB-lite"/>
    </source>
</evidence>
<feature type="region of interest" description="Disordered" evidence="1">
    <location>
        <begin position="177"/>
        <end position="227"/>
    </location>
</feature>
<dbReference type="AlphaFoldDB" id="A0A7S2BSV4"/>
<sequence length="227" mass="25360">MDLLSDLSDSLTPLRTGDYGMFEFRWCNEEEFESELVPWKAGAAERNDAAELKDAELARMMKPGSTPEMLQSAELIEQIQAAITCREAALRNPQTSDTMQGMLKDTFTKPGKKVLGPGHTQILGRLALEPFADQELAKENMEDVDLANARIDMTDLLPPDILGDPLSQRHISRLHGTRQASASAELVVPDDEDLSSYSYYSDYEQDEPAATPRQQQQPNMQPMTQRA</sequence>
<evidence type="ECO:0000313" key="2">
    <source>
        <dbReference type="EMBL" id="CAD9405593.1"/>
    </source>
</evidence>
<accession>A0A7S2BSV4</accession>
<proteinExistence type="predicted"/>
<reference evidence="2" key="1">
    <citation type="submission" date="2021-01" db="EMBL/GenBank/DDBJ databases">
        <authorList>
            <person name="Corre E."/>
            <person name="Pelletier E."/>
            <person name="Niang G."/>
            <person name="Scheremetjew M."/>
            <person name="Finn R."/>
            <person name="Kale V."/>
            <person name="Holt S."/>
            <person name="Cochrane G."/>
            <person name="Meng A."/>
            <person name="Brown T."/>
            <person name="Cohen L."/>
        </authorList>
    </citation>
    <scope>NUCLEOTIDE SEQUENCE</scope>
    <source>
        <strain evidence="2">UTEX LB 985</strain>
    </source>
</reference>
<feature type="compositionally biased region" description="Low complexity" evidence="1">
    <location>
        <begin position="211"/>
        <end position="227"/>
    </location>
</feature>
<dbReference type="EMBL" id="HBGU01006951">
    <property type="protein sequence ID" value="CAD9405593.1"/>
    <property type="molecule type" value="Transcribed_RNA"/>
</dbReference>
<organism evidence="2">
    <name type="scientific">Haptolina brevifila</name>
    <dbReference type="NCBI Taxonomy" id="156173"/>
    <lineage>
        <taxon>Eukaryota</taxon>
        <taxon>Haptista</taxon>
        <taxon>Haptophyta</taxon>
        <taxon>Prymnesiophyceae</taxon>
        <taxon>Prymnesiales</taxon>
        <taxon>Prymnesiaceae</taxon>
        <taxon>Haptolina</taxon>
    </lineage>
</organism>
<protein>
    <submittedName>
        <fullName evidence="2">Uncharacterized protein</fullName>
    </submittedName>
</protein>
<name>A0A7S2BSV4_9EUKA</name>
<gene>
    <name evidence="2" type="ORF">CBRE1094_LOCUS3791</name>
</gene>